<dbReference type="GO" id="GO:0005815">
    <property type="term" value="C:microtubule organizing center"/>
    <property type="evidence" value="ECO:0007669"/>
    <property type="project" value="TreeGrafter"/>
</dbReference>
<dbReference type="PANTHER" id="PTHR19378:SF0">
    <property type="entry name" value="HAUS AUGMIN-LIKE COMPLEX SUBUNIT 3"/>
    <property type="match status" value="1"/>
</dbReference>
<dbReference type="InterPro" id="IPR032733">
    <property type="entry name" value="HAUS3_N"/>
</dbReference>
<keyword evidence="9" id="KW-0131">Cell cycle</keyword>
<keyword evidence="6" id="KW-0498">Mitosis</keyword>
<evidence type="ECO:0000256" key="9">
    <source>
        <dbReference type="ARBA" id="ARBA00023306"/>
    </source>
</evidence>
<dbReference type="Proteomes" id="UP000593567">
    <property type="component" value="Unassembled WGS sequence"/>
</dbReference>
<evidence type="ECO:0000256" key="3">
    <source>
        <dbReference type="ARBA" id="ARBA00022490"/>
    </source>
</evidence>
<evidence type="ECO:0000256" key="2">
    <source>
        <dbReference type="ARBA" id="ARBA00009645"/>
    </source>
</evidence>
<organism evidence="11 12">
    <name type="scientific">Bugula neritina</name>
    <name type="common">Brown bryozoan</name>
    <name type="synonym">Sertularia neritina</name>
    <dbReference type="NCBI Taxonomy" id="10212"/>
    <lineage>
        <taxon>Eukaryota</taxon>
        <taxon>Metazoa</taxon>
        <taxon>Spiralia</taxon>
        <taxon>Lophotrochozoa</taxon>
        <taxon>Bryozoa</taxon>
        <taxon>Gymnolaemata</taxon>
        <taxon>Cheilostomatida</taxon>
        <taxon>Flustrina</taxon>
        <taxon>Buguloidea</taxon>
        <taxon>Bugulidae</taxon>
        <taxon>Bugula</taxon>
    </lineage>
</organism>
<evidence type="ECO:0000256" key="5">
    <source>
        <dbReference type="ARBA" id="ARBA00022701"/>
    </source>
</evidence>
<comment type="subcellular location">
    <subcellularLocation>
        <location evidence="1">Cytoplasm</location>
        <location evidence="1">Cytoskeleton</location>
        <location evidence="1">Spindle</location>
    </subcellularLocation>
</comment>
<comment type="similarity">
    <text evidence="2">Belongs to the HAUS3 family.</text>
</comment>
<evidence type="ECO:0000256" key="1">
    <source>
        <dbReference type="ARBA" id="ARBA00004186"/>
    </source>
</evidence>
<dbReference type="GO" id="GO:0072686">
    <property type="term" value="C:mitotic spindle"/>
    <property type="evidence" value="ECO:0007669"/>
    <property type="project" value="TreeGrafter"/>
</dbReference>
<keyword evidence="3" id="KW-0963">Cytoplasm</keyword>
<dbReference type="GO" id="GO:0051301">
    <property type="term" value="P:cell division"/>
    <property type="evidence" value="ECO:0007669"/>
    <property type="project" value="UniProtKB-KW"/>
</dbReference>
<evidence type="ECO:0000256" key="8">
    <source>
        <dbReference type="ARBA" id="ARBA00023212"/>
    </source>
</evidence>
<evidence type="ECO:0000256" key="6">
    <source>
        <dbReference type="ARBA" id="ARBA00022776"/>
    </source>
</evidence>
<name>A0A7J7JUY5_BUGNE</name>
<keyword evidence="7" id="KW-0175">Coiled coil</keyword>
<accession>A0A7J7JUY5</accession>
<evidence type="ECO:0000256" key="4">
    <source>
        <dbReference type="ARBA" id="ARBA00022618"/>
    </source>
</evidence>
<feature type="domain" description="HAUS augmin-like complex subunit 3 N-terminal" evidence="10">
    <location>
        <begin position="33"/>
        <end position="284"/>
    </location>
</feature>
<evidence type="ECO:0000313" key="11">
    <source>
        <dbReference type="EMBL" id="KAF6029685.1"/>
    </source>
</evidence>
<dbReference type="PRINTS" id="PR02089">
    <property type="entry name" value="HAUSAUGMINL3"/>
</dbReference>
<dbReference type="GO" id="GO:0070652">
    <property type="term" value="C:HAUS complex"/>
    <property type="evidence" value="ECO:0007669"/>
    <property type="project" value="InterPro"/>
</dbReference>
<evidence type="ECO:0000313" key="12">
    <source>
        <dbReference type="Proteomes" id="UP000593567"/>
    </source>
</evidence>
<dbReference type="InterPro" id="IPR026206">
    <property type="entry name" value="HAUS3"/>
</dbReference>
<dbReference type="GO" id="GO:0031023">
    <property type="term" value="P:microtubule organizing center organization"/>
    <property type="evidence" value="ECO:0007669"/>
    <property type="project" value="TreeGrafter"/>
</dbReference>
<dbReference type="GO" id="GO:0005874">
    <property type="term" value="C:microtubule"/>
    <property type="evidence" value="ECO:0007669"/>
    <property type="project" value="UniProtKB-KW"/>
</dbReference>
<dbReference type="PANTHER" id="PTHR19378">
    <property type="entry name" value="GOLGIN- RELATED"/>
    <property type="match status" value="1"/>
</dbReference>
<keyword evidence="8" id="KW-0206">Cytoskeleton</keyword>
<reference evidence="11" key="1">
    <citation type="submission" date="2020-06" db="EMBL/GenBank/DDBJ databases">
        <title>Draft genome of Bugula neritina, a colonial animal packing powerful symbionts and potential medicines.</title>
        <authorList>
            <person name="Rayko M."/>
        </authorList>
    </citation>
    <scope>NUCLEOTIDE SEQUENCE [LARGE SCALE GENOMIC DNA]</scope>
    <source>
        <strain evidence="11">Kwan_BN1</strain>
    </source>
</reference>
<protein>
    <submittedName>
        <fullName evidence="11">HAUS3</fullName>
    </submittedName>
</protein>
<comment type="caution">
    <text evidence="11">The sequence shown here is derived from an EMBL/GenBank/DDBJ whole genome shotgun (WGS) entry which is preliminary data.</text>
</comment>
<keyword evidence="5" id="KW-0493">Microtubule</keyword>
<evidence type="ECO:0000259" key="10">
    <source>
        <dbReference type="Pfam" id="PF14932"/>
    </source>
</evidence>
<dbReference type="EMBL" id="VXIV02001797">
    <property type="protein sequence ID" value="KAF6029685.1"/>
    <property type="molecule type" value="Genomic_DNA"/>
</dbReference>
<dbReference type="OrthoDB" id="2159690at2759"/>
<dbReference type="Pfam" id="PF14932">
    <property type="entry name" value="HAUS-augmin3"/>
    <property type="match status" value="1"/>
</dbReference>
<evidence type="ECO:0000256" key="7">
    <source>
        <dbReference type="ARBA" id="ARBA00023054"/>
    </source>
</evidence>
<keyword evidence="4" id="KW-0132">Cell division</keyword>
<dbReference type="AlphaFoldDB" id="A0A7J7JUY5"/>
<proteinExistence type="inferred from homology"/>
<dbReference type="GO" id="GO:0051225">
    <property type="term" value="P:spindle assembly"/>
    <property type="evidence" value="ECO:0007669"/>
    <property type="project" value="InterPro"/>
</dbReference>
<keyword evidence="12" id="KW-1185">Reference proteome</keyword>
<sequence>MSASRSSHKFDLLLSKLNIPHDKRPNEEADKEWLWADPDCATLLDYLINNVNRSNLVTPAENMQYKYLSQERKVLSGRHLTEALETCSEETDLNEETLDEKIASLSQLSDSLTAKKSRLKLLSSNLNKKICSLELETENMEKLNTREYKNLSSQLDDCEHGHLDIKKTLTELVEVIGKLHHMYTVGDTKSSKLLCQTDLENLYQAEESYTASLAEFTDKRFFEGVSDIAGDHDESYYQLVDISNPQLLTLKQEKDESLVESCKEMKRLRQLQSSSLQQSVEAQVNYAKCEAACKDIEVSGKEVEDMCHLSIEQLRKHLERLRGQLAIHSKELAAKDADLNLLKETYILTGDYNLKLARQQYFQDCQQQVISKLVDQRARNEMLTLMLEVEMEEIQKVRHILASITAYLQQLASSGKHRLAVLEEAEMISSQYSRTVVDSRDGLLSTIDKITDEKDGKEKLGKVFTSYKEVIGNVNNLLSLHKEKTTTNTLAEHQLSDMKQLRDDCLEELLLTSSDNVSLLPADITKGAAELKVQLRIVESSIKTIMSIISQKKKLLSQR</sequence>
<gene>
    <name evidence="11" type="ORF">EB796_012016</name>
</gene>